<dbReference type="GO" id="GO:0003676">
    <property type="term" value="F:nucleic acid binding"/>
    <property type="evidence" value="ECO:0007669"/>
    <property type="project" value="InterPro"/>
</dbReference>
<gene>
    <name evidence="1" type="ORF">LIER_39283</name>
</gene>
<proteinExistence type="predicted"/>
<protein>
    <recommendedName>
        <fullName evidence="3">CCHC-type domain-containing protein</fullName>
    </recommendedName>
</protein>
<dbReference type="InterPro" id="IPR036875">
    <property type="entry name" value="Znf_CCHC_sf"/>
</dbReference>
<evidence type="ECO:0008006" key="3">
    <source>
        <dbReference type="Google" id="ProtNLM"/>
    </source>
</evidence>
<accession>A0AAV3QGF2</accession>
<reference evidence="1 2" key="1">
    <citation type="submission" date="2024-01" db="EMBL/GenBank/DDBJ databases">
        <title>The complete chloroplast genome sequence of Lithospermum erythrorhizon: insights into the phylogenetic relationship among Boraginaceae species and the maternal lineages of purple gromwells.</title>
        <authorList>
            <person name="Okada T."/>
            <person name="Watanabe K."/>
        </authorList>
    </citation>
    <scope>NUCLEOTIDE SEQUENCE [LARGE SCALE GENOMIC DNA]</scope>
</reference>
<dbReference type="Proteomes" id="UP001454036">
    <property type="component" value="Unassembled WGS sequence"/>
</dbReference>
<keyword evidence="2" id="KW-1185">Reference proteome</keyword>
<evidence type="ECO:0000313" key="2">
    <source>
        <dbReference type="Proteomes" id="UP001454036"/>
    </source>
</evidence>
<comment type="caution">
    <text evidence="1">The sequence shown here is derived from an EMBL/GenBank/DDBJ whole genome shotgun (WGS) entry which is preliminary data.</text>
</comment>
<dbReference type="GO" id="GO:0008270">
    <property type="term" value="F:zinc ion binding"/>
    <property type="evidence" value="ECO:0007669"/>
    <property type="project" value="InterPro"/>
</dbReference>
<organism evidence="1 2">
    <name type="scientific">Lithospermum erythrorhizon</name>
    <name type="common">Purple gromwell</name>
    <name type="synonym">Lithospermum officinale var. erythrorhizon</name>
    <dbReference type="NCBI Taxonomy" id="34254"/>
    <lineage>
        <taxon>Eukaryota</taxon>
        <taxon>Viridiplantae</taxon>
        <taxon>Streptophyta</taxon>
        <taxon>Embryophyta</taxon>
        <taxon>Tracheophyta</taxon>
        <taxon>Spermatophyta</taxon>
        <taxon>Magnoliopsida</taxon>
        <taxon>eudicotyledons</taxon>
        <taxon>Gunneridae</taxon>
        <taxon>Pentapetalae</taxon>
        <taxon>asterids</taxon>
        <taxon>lamiids</taxon>
        <taxon>Boraginales</taxon>
        <taxon>Boraginaceae</taxon>
        <taxon>Boraginoideae</taxon>
        <taxon>Lithospermeae</taxon>
        <taxon>Lithospermum</taxon>
    </lineage>
</organism>
<dbReference type="SUPFAM" id="SSF57756">
    <property type="entry name" value="Retrovirus zinc finger-like domains"/>
    <property type="match status" value="1"/>
</dbReference>
<evidence type="ECO:0000313" key="1">
    <source>
        <dbReference type="EMBL" id="GAA0161720.1"/>
    </source>
</evidence>
<dbReference type="AlphaFoldDB" id="A0AAV3QGF2"/>
<dbReference type="EMBL" id="BAABME010020884">
    <property type="protein sequence ID" value="GAA0161720.1"/>
    <property type="molecule type" value="Genomic_DNA"/>
</dbReference>
<sequence>MMIQVEQQRALQGQQLESVENVIMHTRSYQNTTNVGNGMNTRNFQIAKSVYKRREVVDKSHLKCNFCGKTGHVRNGCFRLVGFLNGGLNLEVMEGDTRSHKVLAVGSQEKGLYVLTAKSFSSSTIQQFNFMSSNDDIINRKPAVNGRNKTSAKQHVI</sequence>
<name>A0AAV3QGF2_LITER</name>